<evidence type="ECO:0000256" key="1">
    <source>
        <dbReference type="SAM" id="MobiDB-lite"/>
    </source>
</evidence>
<dbReference type="AlphaFoldDB" id="A0A9P4N0D6"/>
<sequence>MPRKSRQTMLARASPSLTNTEPMLAPMFKPGHSTKQISGSRPDSSDPPRTPASTSIRGATIIPPAVDHWYSNESSSESNDFGGTNTTPNRSSSIPAYDPSFQLRTFEPLQKSQAIRTAAATQPTSTIGTIQYRFQAKADLE</sequence>
<evidence type="ECO:0000313" key="2">
    <source>
        <dbReference type="EMBL" id="KAF2257534.1"/>
    </source>
</evidence>
<evidence type="ECO:0000313" key="3">
    <source>
        <dbReference type="Proteomes" id="UP000800093"/>
    </source>
</evidence>
<dbReference type="EMBL" id="ML986954">
    <property type="protein sequence ID" value="KAF2257534.1"/>
    <property type="molecule type" value="Genomic_DNA"/>
</dbReference>
<organism evidence="2 3">
    <name type="scientific">Lojkania enalia</name>
    <dbReference type="NCBI Taxonomy" id="147567"/>
    <lineage>
        <taxon>Eukaryota</taxon>
        <taxon>Fungi</taxon>
        <taxon>Dikarya</taxon>
        <taxon>Ascomycota</taxon>
        <taxon>Pezizomycotina</taxon>
        <taxon>Dothideomycetes</taxon>
        <taxon>Pleosporomycetidae</taxon>
        <taxon>Pleosporales</taxon>
        <taxon>Pleosporales incertae sedis</taxon>
        <taxon>Lojkania</taxon>
    </lineage>
</organism>
<comment type="caution">
    <text evidence="2">The sequence shown here is derived from an EMBL/GenBank/DDBJ whole genome shotgun (WGS) entry which is preliminary data.</text>
</comment>
<protein>
    <submittedName>
        <fullName evidence="2">Uncharacterized protein</fullName>
    </submittedName>
</protein>
<reference evidence="3" key="1">
    <citation type="journal article" date="2020" name="Stud. Mycol.">
        <title>101 Dothideomycetes genomes: A test case for predicting lifestyles and emergence of pathogens.</title>
        <authorList>
            <person name="Haridas S."/>
            <person name="Albert R."/>
            <person name="Binder M."/>
            <person name="Bloem J."/>
            <person name="LaButti K."/>
            <person name="Salamov A."/>
            <person name="Andreopoulos B."/>
            <person name="Baker S."/>
            <person name="Barry K."/>
            <person name="Bills G."/>
            <person name="Bluhm B."/>
            <person name="Cannon C."/>
            <person name="Castanera R."/>
            <person name="Culley D."/>
            <person name="Daum C."/>
            <person name="Ezra D."/>
            <person name="Gonzalez J."/>
            <person name="Henrissat B."/>
            <person name="Kuo A."/>
            <person name="Liang C."/>
            <person name="Lipzen A."/>
            <person name="Lutzoni F."/>
            <person name="Magnuson J."/>
            <person name="Mondo S."/>
            <person name="Nolan M."/>
            <person name="Ohm R."/>
            <person name="Pangilinan J."/>
            <person name="Park H.-J."/>
            <person name="Ramirez L."/>
            <person name="Alfaro M."/>
            <person name="Sun H."/>
            <person name="Tritt A."/>
            <person name="Yoshinaga Y."/>
            <person name="Zwiers L.-H."/>
            <person name="Turgeon B."/>
            <person name="Goodwin S."/>
            <person name="Spatafora J."/>
            <person name="Crous P."/>
            <person name="Grigoriev I."/>
        </authorList>
    </citation>
    <scope>NUCLEOTIDE SEQUENCE [LARGE SCALE GENOMIC DNA]</scope>
    <source>
        <strain evidence="3">CBS 304.66</strain>
    </source>
</reference>
<feature type="region of interest" description="Disordered" evidence="1">
    <location>
        <begin position="1"/>
        <end position="98"/>
    </location>
</feature>
<accession>A0A9P4N0D6</accession>
<feature type="compositionally biased region" description="Polar residues" evidence="1">
    <location>
        <begin position="71"/>
        <end position="94"/>
    </location>
</feature>
<keyword evidence="3" id="KW-1185">Reference proteome</keyword>
<name>A0A9P4N0D6_9PLEO</name>
<gene>
    <name evidence="2" type="ORF">CC78DRAFT_588388</name>
</gene>
<proteinExistence type="predicted"/>
<dbReference type="Proteomes" id="UP000800093">
    <property type="component" value="Unassembled WGS sequence"/>
</dbReference>